<organism evidence="1 2">
    <name type="scientific">Endomicrobium proavitum</name>
    <dbReference type="NCBI Taxonomy" id="1408281"/>
    <lineage>
        <taxon>Bacteria</taxon>
        <taxon>Pseudomonadati</taxon>
        <taxon>Elusimicrobiota</taxon>
        <taxon>Endomicrobiia</taxon>
        <taxon>Endomicrobiales</taxon>
        <taxon>Endomicrobiaceae</taxon>
        <taxon>Endomicrobium</taxon>
    </lineage>
</organism>
<protein>
    <recommendedName>
        <fullName evidence="3">Lipoprotein</fullName>
    </recommendedName>
</protein>
<gene>
    <name evidence="1" type="ORF">Epro_0182</name>
</gene>
<dbReference type="PROSITE" id="PS51257">
    <property type="entry name" value="PROKAR_LIPOPROTEIN"/>
    <property type="match status" value="1"/>
</dbReference>
<dbReference type="Proteomes" id="UP000035337">
    <property type="component" value="Chromosome"/>
</dbReference>
<dbReference type="STRING" id="1408281.Epro_0182"/>
<dbReference type="OrthoDB" id="5348860at2"/>
<sequence>MKKLNICFYVFIAAVIFISGCAVKKISQQPQISQSEIKQVESQAADLSKSSPLQFKEVLGYYVKNSVKLPKDINFTVINSAKNFDTVLARSKTASFVSAEPSFKNKFAAVIAVKPSVTINSVKINNVYAVGSDVYVDYEVISQGYAGVGYFVSNMKALEIVKPNPITNICFISAGKVSEVLPYGNRSQNSPASVDDLQKNYTGIFSGTIPSASGLGMTITLTLNSDFTFALRQIYLNNPDRSFDSAGNWMPSEDLSSFTLNYDKDVLSQMKFYFTDKNAIEKLDETGEKINSQHNYSLTRQALQ</sequence>
<reference evidence="1 2" key="1">
    <citation type="submission" date="2014-09" db="EMBL/GenBank/DDBJ databases">
        <title>Complete genome sequence of Endomicrobium proavitum.</title>
        <authorList>
            <person name="Zheng H."/>
        </authorList>
    </citation>
    <scope>NUCLEOTIDE SEQUENCE [LARGE SCALE GENOMIC DNA]</scope>
    <source>
        <strain evidence="1 2">Rsa215</strain>
    </source>
</reference>
<name>A0A0G3WG12_9BACT</name>
<dbReference type="Pfam" id="PF04170">
    <property type="entry name" value="NlpE"/>
    <property type="match status" value="1"/>
</dbReference>
<accession>A0A0G3WG12</accession>
<dbReference type="InterPro" id="IPR007298">
    <property type="entry name" value="Cu-R_lipoprotein_NlpE"/>
</dbReference>
<dbReference type="KEGG" id="epo:Epro_0182"/>
<keyword evidence="2" id="KW-1185">Reference proteome</keyword>
<dbReference type="RefSeq" id="WP_052569739.1">
    <property type="nucleotide sequence ID" value="NZ_CP009498.1"/>
</dbReference>
<evidence type="ECO:0008006" key="3">
    <source>
        <dbReference type="Google" id="ProtNLM"/>
    </source>
</evidence>
<dbReference type="Gene3D" id="2.40.128.640">
    <property type="match status" value="1"/>
</dbReference>
<proteinExistence type="predicted"/>
<dbReference type="EMBL" id="CP009498">
    <property type="protein sequence ID" value="AKL97561.1"/>
    <property type="molecule type" value="Genomic_DNA"/>
</dbReference>
<dbReference type="AlphaFoldDB" id="A0A0G3WG12"/>
<evidence type="ECO:0000313" key="1">
    <source>
        <dbReference type="EMBL" id="AKL97561.1"/>
    </source>
</evidence>
<evidence type="ECO:0000313" key="2">
    <source>
        <dbReference type="Proteomes" id="UP000035337"/>
    </source>
</evidence>